<dbReference type="InterPro" id="IPR052898">
    <property type="entry name" value="ACAD10-like"/>
</dbReference>
<dbReference type="InterPro" id="IPR011009">
    <property type="entry name" value="Kinase-like_dom_sf"/>
</dbReference>
<dbReference type="SUPFAM" id="SSF56112">
    <property type="entry name" value="Protein kinase-like (PK-like)"/>
    <property type="match status" value="1"/>
</dbReference>
<sequence>MTQDTNELDLAAVDTYLGAHLPGYRGPLEATKFAVGQSNPTYELRTPERRYVLRRKPPGALLKSAHAVDREYRVQSALAGSNVPVPRMLLLCEDDSVIGSAFYVMERLEGRIFLEPTMKGESNETRRAVLHEMNRVLAELHMVDIDAVGLSDYGPTGNYYERQISRWTKQYRASETGTIADMDRLIGALTASVPEEDGQRTLVHGDYRIDNLMFETDGARCEGVLDWELSTIGHPYADLAAVIMQWQMPPGKEGRGLAGIDRAALGLPSDAEFIAEYCARRGLPGIDNFGFYLAFNFFRMAAILQGVYKRALDGNASDPTRAQAFGAYVPVFAQHGLVALETRGD</sequence>
<dbReference type="Proteomes" id="UP000325134">
    <property type="component" value="Unassembled WGS sequence"/>
</dbReference>
<dbReference type="RefSeq" id="WP_149777254.1">
    <property type="nucleotide sequence ID" value="NZ_FQVK01000033.1"/>
</dbReference>
<keyword evidence="2" id="KW-0808">Transferase</keyword>
<evidence type="ECO:0000313" key="2">
    <source>
        <dbReference type="EMBL" id="SHF37900.1"/>
    </source>
</evidence>
<name>A0A1M5B631_9RHOB</name>
<dbReference type="Pfam" id="PF01636">
    <property type="entry name" value="APH"/>
    <property type="match status" value="1"/>
</dbReference>
<evidence type="ECO:0000259" key="1">
    <source>
        <dbReference type="Pfam" id="PF01636"/>
    </source>
</evidence>
<dbReference type="EMBL" id="FQVK01000033">
    <property type="protein sequence ID" value="SHF37900.1"/>
    <property type="molecule type" value="Genomic_DNA"/>
</dbReference>
<organism evidence="2 3">
    <name type="scientific">Ruegeria intermedia</name>
    <dbReference type="NCBI Taxonomy" id="996115"/>
    <lineage>
        <taxon>Bacteria</taxon>
        <taxon>Pseudomonadati</taxon>
        <taxon>Pseudomonadota</taxon>
        <taxon>Alphaproteobacteria</taxon>
        <taxon>Rhodobacterales</taxon>
        <taxon>Roseobacteraceae</taxon>
        <taxon>Ruegeria</taxon>
    </lineage>
</organism>
<evidence type="ECO:0000313" key="3">
    <source>
        <dbReference type="Proteomes" id="UP000325134"/>
    </source>
</evidence>
<reference evidence="2 3" key="1">
    <citation type="submission" date="2016-11" db="EMBL/GenBank/DDBJ databases">
        <authorList>
            <person name="Varghese N."/>
            <person name="Submissions S."/>
        </authorList>
    </citation>
    <scope>NUCLEOTIDE SEQUENCE [LARGE SCALE GENOMIC DNA]</scope>
    <source>
        <strain evidence="2 3">DSM 29341</strain>
    </source>
</reference>
<dbReference type="AlphaFoldDB" id="A0A1M5B631"/>
<keyword evidence="2" id="KW-0418">Kinase</keyword>
<dbReference type="Gene3D" id="3.90.1200.10">
    <property type="match status" value="1"/>
</dbReference>
<protein>
    <submittedName>
        <fullName evidence="2">Predicted kinase, aminoglycoside phosphotransferase (APT) family</fullName>
    </submittedName>
</protein>
<dbReference type="PANTHER" id="PTHR47829">
    <property type="entry name" value="HYDROLASE, PUTATIVE (AFU_ORTHOLOGUE AFUA_1G12880)-RELATED"/>
    <property type="match status" value="1"/>
</dbReference>
<dbReference type="CDD" id="cd05154">
    <property type="entry name" value="ACAD10_11_N-like"/>
    <property type="match status" value="1"/>
</dbReference>
<dbReference type="GO" id="GO:0016301">
    <property type="term" value="F:kinase activity"/>
    <property type="evidence" value="ECO:0007669"/>
    <property type="project" value="UniProtKB-KW"/>
</dbReference>
<dbReference type="OrthoDB" id="3806873at2"/>
<accession>A0A1M5B631</accession>
<dbReference type="InterPro" id="IPR002575">
    <property type="entry name" value="Aminoglycoside_PTrfase"/>
</dbReference>
<gene>
    <name evidence="2" type="ORF">SAMN05444279_1339</name>
</gene>
<dbReference type="Gene3D" id="3.30.200.20">
    <property type="entry name" value="Phosphorylase Kinase, domain 1"/>
    <property type="match status" value="1"/>
</dbReference>
<dbReference type="InterPro" id="IPR041726">
    <property type="entry name" value="ACAD10_11_N"/>
</dbReference>
<feature type="domain" description="Aminoglycoside phosphotransferase" evidence="1">
    <location>
        <begin position="30"/>
        <end position="253"/>
    </location>
</feature>
<dbReference type="PANTHER" id="PTHR47829:SF3">
    <property type="entry name" value="AMINOGLYCOSIDE PHOSPHOTRANSFERASE DOMAIN-CONTAINING PROTEIN"/>
    <property type="match status" value="1"/>
</dbReference>
<keyword evidence="3" id="KW-1185">Reference proteome</keyword>
<proteinExistence type="predicted"/>